<evidence type="ECO:0000313" key="22">
    <source>
        <dbReference type="Proteomes" id="UP000310200"/>
    </source>
</evidence>
<feature type="region of interest" description="Disordered" evidence="18">
    <location>
        <begin position="149"/>
        <end position="173"/>
    </location>
</feature>
<dbReference type="CDD" id="cd23802">
    <property type="entry name" value="UBCc_UBE2Q"/>
    <property type="match status" value="1"/>
</dbReference>
<dbReference type="STRING" id="300112.A0A4S2KE36"/>
<evidence type="ECO:0000256" key="10">
    <source>
        <dbReference type="ARBA" id="ARBA00022840"/>
    </source>
</evidence>
<keyword evidence="10" id="KW-0067">ATP-binding</keyword>
<dbReference type="Pfam" id="PF10149">
    <property type="entry name" value="TM231"/>
    <property type="match status" value="1"/>
</dbReference>
<keyword evidence="7 19" id="KW-0812">Transmembrane</keyword>
<feature type="region of interest" description="Disordered" evidence="18">
    <location>
        <begin position="437"/>
        <end position="457"/>
    </location>
</feature>
<dbReference type="InterPro" id="IPR016135">
    <property type="entry name" value="UBQ-conjugating_enzyme/RWD"/>
</dbReference>
<evidence type="ECO:0000256" key="4">
    <source>
        <dbReference type="ARBA" id="ARBA00015087"/>
    </source>
</evidence>
<feature type="compositionally biased region" description="Basic and acidic residues" evidence="18">
    <location>
        <begin position="439"/>
        <end position="457"/>
    </location>
</feature>
<keyword evidence="22" id="KW-1185">Reference proteome</keyword>
<comment type="similarity">
    <text evidence="2">Belongs to the TMEM231 family.</text>
</comment>
<dbReference type="InterPro" id="IPR019306">
    <property type="entry name" value="TMEM231"/>
</dbReference>
<evidence type="ECO:0000256" key="8">
    <source>
        <dbReference type="ARBA" id="ARBA00022741"/>
    </source>
</evidence>
<evidence type="ECO:0000256" key="19">
    <source>
        <dbReference type="SAM" id="Phobius"/>
    </source>
</evidence>
<reference evidence="21 22" key="1">
    <citation type="journal article" date="2019" name="Philos. Trans. R. Soc. Lond., B, Biol. Sci.">
        <title>Ant behaviour and brain gene expression of defending hosts depend on the ecological success of the intruding social parasite.</title>
        <authorList>
            <person name="Kaur R."/>
            <person name="Stoldt M."/>
            <person name="Jongepier E."/>
            <person name="Feldmeyer B."/>
            <person name="Menzel F."/>
            <person name="Bornberg-Bauer E."/>
            <person name="Foitzik S."/>
        </authorList>
    </citation>
    <scope>NUCLEOTIDE SEQUENCE [LARGE SCALE GENOMIC DNA]</scope>
    <source>
        <tissue evidence="21">Whole body</tissue>
    </source>
</reference>
<dbReference type="EMBL" id="QBLH01002732">
    <property type="protein sequence ID" value="TGZ47380.1"/>
    <property type="molecule type" value="Genomic_DNA"/>
</dbReference>
<keyword evidence="9" id="KW-0833">Ubl conjugation pathway</keyword>
<dbReference type="SMART" id="SM00212">
    <property type="entry name" value="UBCc"/>
    <property type="match status" value="1"/>
</dbReference>
<evidence type="ECO:0000256" key="12">
    <source>
        <dbReference type="ARBA" id="ARBA00023069"/>
    </source>
</evidence>
<feature type="compositionally biased region" description="Acidic residues" evidence="18">
    <location>
        <begin position="149"/>
        <end position="163"/>
    </location>
</feature>
<comment type="subcellular location">
    <subcellularLocation>
        <location evidence="1">Cell projection</location>
        <location evidence="1">Cilium membrane</location>
        <topology evidence="1">Multi-pass membrane protein</topology>
    </subcellularLocation>
</comment>
<protein>
    <recommendedName>
        <fullName evidence="4">Transmembrane protein 231</fullName>
        <ecNumber evidence="3">2.3.2.23</ecNumber>
    </recommendedName>
</protein>
<evidence type="ECO:0000256" key="1">
    <source>
        <dbReference type="ARBA" id="ARBA00004272"/>
    </source>
</evidence>
<dbReference type="FunFam" id="3.10.110.10:FF:000036">
    <property type="entry name" value="ubiquitin-conjugating enzyme E2Q-like protein 1"/>
    <property type="match status" value="1"/>
</dbReference>
<dbReference type="PANTHER" id="PTHR14605:SF1">
    <property type="entry name" value="TRANSMEMBRANE PROTEIN 231"/>
    <property type="match status" value="1"/>
</dbReference>
<evidence type="ECO:0000256" key="9">
    <source>
        <dbReference type="ARBA" id="ARBA00022786"/>
    </source>
</evidence>
<dbReference type="SUPFAM" id="SSF54495">
    <property type="entry name" value="UBC-like"/>
    <property type="match status" value="1"/>
</dbReference>
<evidence type="ECO:0000256" key="14">
    <source>
        <dbReference type="ARBA" id="ARBA00023180"/>
    </source>
</evidence>
<dbReference type="AlphaFoldDB" id="A0A4S2KE36"/>
<feature type="domain" description="UBC core" evidence="20">
    <location>
        <begin position="895"/>
        <end position="1055"/>
    </location>
</feature>
<keyword evidence="11 19" id="KW-1133">Transmembrane helix</keyword>
<keyword evidence="6" id="KW-0808">Transferase</keyword>
<dbReference type="Gene3D" id="3.10.110.10">
    <property type="entry name" value="Ubiquitin Conjugating Enzyme"/>
    <property type="match status" value="1"/>
</dbReference>
<sequence length="1062" mass="120869">MNVSLSGLDSFSESDADDLSGEGDFPFGKSSFGLLECLLNSSLNLLFRSSTAWLRMLLSQKNRCQSASTILVAVSKKEAAVLAGCYMTLDFLASWVNLELEAEEELVASNPAICRGPSVFYLWNSNEIFCLWSETCDIGSVSDLKMSDDSADSTVGDDEEEQEENRRARGGRTDGRVARLKALFCCLGRGGEPRADGTVEYDPDECDYVVEKLVVRRVPLALFAIPADLADNATRGASTRLGTDRRSATNKTLRFANKDKRRDSIDRRQVHPRDKLDCRAKSSGWRDGIPSKFNNLRPDLRESERPLEDPPNFSRNRRLFAEDISEVTSSTRTDVTSWTTSSTTVQDDVPTRDDSAHRGSFNPLFGSEREPRAERDEAARDASSRNERDKFVPGRNRKYIVSPFRVRRGSLDLAKPAKGVVGDLGVDGKSLSYIEESLEDKSTERTEPTGNATDRDLESNTAVRWRITVRRQRANANLEQDVSKMRTYPHVQRQLRPPASIRFRTCGRCCGDERGITMAAIEIFSNSVTYKYKSRIHSCASIVVFLFIVLSLITPLFIIYNAGGIWIKNRMHAEMPDVHFIYKYLLLAEVDSVKEPIVCSTFRTYKENDIEDHCPIIKVRETDLNKDGQKDSLRFEAHFYTDKPVKSLRLLLFFNFQLKHLIQATIESIGVFDRMLTQEAQEIRFFGDLELRQKGLLRSEGLYETYNHSIELADYSLPELLITNERVTWRTGFSSDEAVVVIGELFYAENFIYYQPSVWEELKWAWMQYLSCLLVFAYVAKHILVFLFTNRYLNTYIRHGTFTMSTKSKEKVVAAIRKLFRSSDKIAEPEVASSSTNSPSRRLLNRHHRPDAVIPVDGPILENPDSTHADRSCFFKAKKSAKDNNECKAACDKDIGLRRLMKEFNRIQRAQRGDSSFTVELVNDNVFEWFVRLHKIDPDSKLAADMRELKIPHILLHVIFPKEFPFAPPFMRVISPRIDQGFVMHGGAICMELLTPRGWCCAYSVESMIMQFAASVVKGQAQVARVPKPNKEYNRQLAEETFKNLVRTHEKYGWVTPPLAEG</sequence>
<keyword evidence="13 19" id="KW-0472">Membrane</keyword>
<evidence type="ECO:0000256" key="17">
    <source>
        <dbReference type="ARBA" id="ARBA00055455"/>
    </source>
</evidence>
<comment type="function">
    <text evidence="17">Probable E2 ubiquitin-protein ligase that catalyzes the covalent attachment of ubiquitin to target proteins. May facilitate the monoubiquitination and degradation of MTOR and CCNE1 through interaction with FBXW7.</text>
</comment>
<evidence type="ECO:0000256" key="13">
    <source>
        <dbReference type="ARBA" id="ARBA00023136"/>
    </source>
</evidence>
<keyword evidence="5" id="KW-1003">Cell membrane</keyword>
<dbReference type="PANTHER" id="PTHR14605">
    <property type="entry name" value="CHST5 PROTEIN"/>
    <property type="match status" value="1"/>
</dbReference>
<evidence type="ECO:0000256" key="3">
    <source>
        <dbReference type="ARBA" id="ARBA00012486"/>
    </source>
</evidence>
<dbReference type="GO" id="GO:0060170">
    <property type="term" value="C:ciliary membrane"/>
    <property type="evidence" value="ECO:0007669"/>
    <property type="project" value="UniProtKB-SubCell"/>
</dbReference>
<evidence type="ECO:0000256" key="6">
    <source>
        <dbReference type="ARBA" id="ARBA00022679"/>
    </source>
</evidence>
<keyword evidence="15" id="KW-0966">Cell projection</keyword>
<dbReference type="PROSITE" id="PS50127">
    <property type="entry name" value="UBC_2"/>
    <property type="match status" value="1"/>
</dbReference>
<comment type="function">
    <text evidence="16">Transmembrane component of the tectonic-like complex, a complex localized at the transition zone of primary cilia and acting as a barrier that prevents diffusion of transmembrane proteins between the cilia and plasma membranes. Required for ciliogenesis and sonic hedgehog/SHH signaling.</text>
</comment>
<dbReference type="EC" id="2.3.2.23" evidence="3"/>
<dbReference type="GO" id="GO:0005524">
    <property type="term" value="F:ATP binding"/>
    <property type="evidence" value="ECO:0007669"/>
    <property type="project" value="UniProtKB-KW"/>
</dbReference>
<feature type="compositionally biased region" description="Low complexity" evidence="18">
    <location>
        <begin position="330"/>
        <end position="348"/>
    </location>
</feature>
<evidence type="ECO:0000256" key="18">
    <source>
        <dbReference type="SAM" id="MobiDB-lite"/>
    </source>
</evidence>
<gene>
    <name evidence="21" type="ORF">DBV15_00032</name>
</gene>
<feature type="compositionally biased region" description="Basic and acidic residues" evidence="18">
    <location>
        <begin position="367"/>
        <end position="391"/>
    </location>
</feature>
<feature type="region of interest" description="Disordered" evidence="18">
    <location>
        <begin position="278"/>
        <end position="318"/>
    </location>
</feature>
<keyword evidence="8" id="KW-0547">Nucleotide-binding</keyword>
<evidence type="ECO:0000256" key="2">
    <source>
        <dbReference type="ARBA" id="ARBA00009082"/>
    </source>
</evidence>
<proteinExistence type="inferred from homology"/>
<evidence type="ECO:0000256" key="11">
    <source>
        <dbReference type="ARBA" id="ARBA00022989"/>
    </source>
</evidence>
<dbReference type="GO" id="GO:0060271">
    <property type="term" value="P:cilium assembly"/>
    <property type="evidence" value="ECO:0007669"/>
    <property type="project" value="TreeGrafter"/>
</dbReference>
<dbReference type="GO" id="GO:0032880">
    <property type="term" value="P:regulation of protein localization"/>
    <property type="evidence" value="ECO:0007669"/>
    <property type="project" value="TreeGrafter"/>
</dbReference>
<evidence type="ECO:0000256" key="7">
    <source>
        <dbReference type="ARBA" id="ARBA00022692"/>
    </source>
</evidence>
<name>A0A4S2KE36_9HYME</name>
<feature type="transmembrane region" description="Helical" evidence="19">
    <location>
        <begin position="769"/>
        <end position="788"/>
    </location>
</feature>
<dbReference type="InterPro" id="IPR000608">
    <property type="entry name" value="UBC"/>
</dbReference>
<evidence type="ECO:0000256" key="5">
    <source>
        <dbReference type="ARBA" id="ARBA00022475"/>
    </source>
</evidence>
<keyword evidence="14" id="KW-0325">Glycoprotein</keyword>
<dbReference type="GO" id="GO:0061631">
    <property type="term" value="F:ubiquitin conjugating enzyme activity"/>
    <property type="evidence" value="ECO:0007669"/>
    <property type="project" value="UniProtKB-EC"/>
</dbReference>
<evidence type="ECO:0000256" key="15">
    <source>
        <dbReference type="ARBA" id="ARBA00023273"/>
    </source>
</evidence>
<keyword evidence="12" id="KW-0969">Cilium</keyword>
<evidence type="ECO:0000256" key="16">
    <source>
        <dbReference type="ARBA" id="ARBA00024803"/>
    </source>
</evidence>
<organism evidence="21 22">
    <name type="scientific">Temnothorax longispinosus</name>
    <dbReference type="NCBI Taxonomy" id="300112"/>
    <lineage>
        <taxon>Eukaryota</taxon>
        <taxon>Metazoa</taxon>
        <taxon>Ecdysozoa</taxon>
        <taxon>Arthropoda</taxon>
        <taxon>Hexapoda</taxon>
        <taxon>Insecta</taxon>
        <taxon>Pterygota</taxon>
        <taxon>Neoptera</taxon>
        <taxon>Endopterygota</taxon>
        <taxon>Hymenoptera</taxon>
        <taxon>Apocrita</taxon>
        <taxon>Aculeata</taxon>
        <taxon>Formicoidea</taxon>
        <taxon>Formicidae</taxon>
        <taxon>Myrmicinae</taxon>
        <taxon>Temnothorax</taxon>
    </lineage>
</organism>
<feature type="compositionally biased region" description="Basic and acidic residues" evidence="18">
    <location>
        <begin position="298"/>
        <end position="308"/>
    </location>
</feature>
<evidence type="ECO:0000259" key="20">
    <source>
        <dbReference type="PROSITE" id="PS50127"/>
    </source>
</evidence>
<dbReference type="Proteomes" id="UP000310200">
    <property type="component" value="Unassembled WGS sequence"/>
</dbReference>
<feature type="transmembrane region" description="Helical" evidence="19">
    <location>
        <begin position="542"/>
        <end position="562"/>
    </location>
</feature>
<dbReference type="GO" id="GO:0035869">
    <property type="term" value="C:ciliary transition zone"/>
    <property type="evidence" value="ECO:0007669"/>
    <property type="project" value="TreeGrafter"/>
</dbReference>
<evidence type="ECO:0000313" key="21">
    <source>
        <dbReference type="EMBL" id="TGZ47380.1"/>
    </source>
</evidence>
<comment type="caution">
    <text evidence="21">The sequence shown here is derived from an EMBL/GenBank/DDBJ whole genome shotgun (WGS) entry which is preliminary data.</text>
</comment>
<feature type="region of interest" description="Disordered" evidence="18">
    <location>
        <begin position="330"/>
        <end position="391"/>
    </location>
</feature>
<accession>A0A4S2KE36</accession>
<feature type="compositionally biased region" description="Basic and acidic residues" evidence="18">
    <location>
        <begin position="164"/>
        <end position="173"/>
    </location>
</feature>